<dbReference type="EMBL" id="JACYTR010000009">
    <property type="protein sequence ID" value="MBD8525467.1"/>
    <property type="molecule type" value="Genomic_DNA"/>
</dbReference>
<dbReference type="Pfam" id="PF03160">
    <property type="entry name" value="Calx-beta"/>
    <property type="match status" value="1"/>
</dbReference>
<feature type="domain" description="Autotransporter" evidence="4">
    <location>
        <begin position="277"/>
        <end position="569"/>
    </location>
</feature>
<dbReference type="InterPro" id="IPR038081">
    <property type="entry name" value="CalX-like_sf"/>
</dbReference>
<dbReference type="SMART" id="SM00869">
    <property type="entry name" value="Autotransporter"/>
    <property type="match status" value="1"/>
</dbReference>
<evidence type="ECO:0000256" key="3">
    <source>
        <dbReference type="ARBA" id="ARBA00022837"/>
    </source>
</evidence>
<proteinExistence type="predicted"/>
<protein>
    <submittedName>
        <fullName evidence="5">Autotransporter domain-containing protein</fullName>
    </submittedName>
</protein>
<keyword evidence="3" id="KW-0106">Calcium</keyword>
<dbReference type="SUPFAM" id="SSF103515">
    <property type="entry name" value="Autotransporter"/>
    <property type="match status" value="1"/>
</dbReference>
<evidence type="ECO:0000256" key="2">
    <source>
        <dbReference type="ARBA" id="ARBA00022737"/>
    </source>
</evidence>
<dbReference type="RefSeq" id="WP_192028812.1">
    <property type="nucleotide sequence ID" value="NZ_JACYTR010000009.1"/>
</dbReference>
<dbReference type="InterPro" id="IPR006315">
    <property type="entry name" value="OM_autotransptr_brl_dom"/>
</dbReference>
<dbReference type="InterPro" id="IPR036709">
    <property type="entry name" value="Autotransporte_beta_dom_sf"/>
</dbReference>
<evidence type="ECO:0000259" key="4">
    <source>
        <dbReference type="PROSITE" id="PS51208"/>
    </source>
</evidence>
<dbReference type="Gene3D" id="2.60.40.2030">
    <property type="match status" value="1"/>
</dbReference>
<dbReference type="InterPro" id="IPR003644">
    <property type="entry name" value="Calx_beta"/>
</dbReference>
<dbReference type="GO" id="GO:0007154">
    <property type="term" value="P:cell communication"/>
    <property type="evidence" value="ECO:0007669"/>
    <property type="project" value="InterPro"/>
</dbReference>
<organism evidence="5 6">
    <name type="scientific">Pseudomarimonas arenosa</name>
    <dbReference type="NCBI Taxonomy" id="2774145"/>
    <lineage>
        <taxon>Bacteria</taxon>
        <taxon>Pseudomonadati</taxon>
        <taxon>Pseudomonadota</taxon>
        <taxon>Gammaproteobacteria</taxon>
        <taxon>Lysobacterales</taxon>
        <taxon>Lysobacteraceae</taxon>
        <taxon>Pseudomarimonas</taxon>
    </lineage>
</organism>
<keyword evidence="2" id="KW-0677">Repeat</keyword>
<evidence type="ECO:0000256" key="1">
    <source>
        <dbReference type="ARBA" id="ARBA00022729"/>
    </source>
</evidence>
<accession>A0AAW3ZKA1</accession>
<dbReference type="Proteomes" id="UP000613768">
    <property type="component" value="Unassembled WGS sequence"/>
</dbReference>
<comment type="caution">
    <text evidence="5">The sequence shown here is derived from an EMBL/GenBank/DDBJ whole genome shotgun (WGS) entry which is preliminary data.</text>
</comment>
<evidence type="ECO:0000313" key="5">
    <source>
        <dbReference type="EMBL" id="MBD8525467.1"/>
    </source>
</evidence>
<sequence length="569" mass="61330">MQTPFCALARSVVILLLAGLPAIGLAQTTPRPVLSLAVDRGVAEEGSTRPVRVDLSLDQPAPSGGVCIDVDLAGGSARPGEDFVLNSQIPRIPEGARNAFVEIRIIDDNVAEQDETLRIRIAQSDCYEVGMPGEFTLLIRDDDDDPGALADRMRALLDSVGDPLLASQIDSLGRLCATDRPPPGSELDRRCQLLRLALRDPSAAQQLIASLRGVVSEEFSSQRRGFRMLAGTQLGAVGRRLEAVRSGGGAGLALVDSGLQTRHGFLPLAAAAEDDELLGRGIGVFASIIVGRGERDSTDLESGYGSDSDTLFAGVDKRFGAHWVAGLAYSRTALDIDLEGDSGQLELDQNTLVAYLSRSFERGWIDGSLGFGRGEIVQTRVASFSGSTDEENFDNRDVLRAAPDVDLFTATVSGGYDWQYRNASFGPRLAIEYAELEVDRFAETAVEGSDAFAVELDAQEIQSFIGRLGFGAQWAVSTRNGILLPQLEASWVHQFEDTSESLRGRFVNDPQSLDFLLPTSTIDADYGEASASLAMQFTGGWSAFLSYRRLFGLADTEQAYWSLGARIEF</sequence>
<dbReference type="GO" id="GO:0019867">
    <property type="term" value="C:outer membrane"/>
    <property type="evidence" value="ECO:0007669"/>
    <property type="project" value="InterPro"/>
</dbReference>
<dbReference type="SUPFAM" id="SSF141072">
    <property type="entry name" value="CalX-like"/>
    <property type="match status" value="1"/>
</dbReference>
<gene>
    <name evidence="5" type="ORF">IFO71_06895</name>
</gene>
<dbReference type="InterPro" id="IPR005546">
    <property type="entry name" value="Autotransporte_beta"/>
</dbReference>
<dbReference type="Pfam" id="PF03797">
    <property type="entry name" value="Autotransporter"/>
    <property type="match status" value="1"/>
</dbReference>
<reference evidence="5 6" key="1">
    <citation type="submission" date="2020-09" db="EMBL/GenBank/DDBJ databases">
        <title>Pseudoxanthomonas sp. CAU 1598 isolated from sand of Yaerae Beach.</title>
        <authorList>
            <person name="Kim W."/>
        </authorList>
    </citation>
    <scope>NUCLEOTIDE SEQUENCE [LARGE SCALE GENOMIC DNA]</scope>
    <source>
        <strain evidence="5 6">CAU 1598</strain>
    </source>
</reference>
<dbReference type="Gene3D" id="2.40.128.130">
    <property type="entry name" value="Autotransporter beta-domain"/>
    <property type="match status" value="1"/>
</dbReference>
<dbReference type="NCBIfam" id="TIGR01414">
    <property type="entry name" value="autotrans_barl"/>
    <property type="match status" value="1"/>
</dbReference>
<dbReference type="PROSITE" id="PS51208">
    <property type="entry name" value="AUTOTRANSPORTER"/>
    <property type="match status" value="1"/>
</dbReference>
<name>A0AAW3ZKA1_9GAMM</name>
<keyword evidence="6" id="KW-1185">Reference proteome</keyword>
<keyword evidence="1" id="KW-0732">Signal</keyword>
<dbReference type="AlphaFoldDB" id="A0AAW3ZKA1"/>
<evidence type="ECO:0000313" key="6">
    <source>
        <dbReference type="Proteomes" id="UP000613768"/>
    </source>
</evidence>